<dbReference type="AlphaFoldDB" id="A0A0C1TWX2"/>
<reference evidence="1 2" key="1">
    <citation type="journal article" date="2015" name="Infect. Genet. Evol.">
        <title>Genomic sequences of six botulinum neurotoxin-producing strains representing three clostridial species illustrate the mobility and diversity of botulinum neurotoxin genes.</title>
        <authorList>
            <person name="Smith T.J."/>
            <person name="Hill K.K."/>
            <person name="Xie G."/>
            <person name="Foley B.T."/>
            <person name="Williamson C.H."/>
            <person name="Foster J.T."/>
            <person name="Johnson S.L."/>
            <person name="Chertkov O."/>
            <person name="Teshima H."/>
            <person name="Gibbons H.S."/>
            <person name="Johnsky L.A."/>
            <person name="Karavis M.A."/>
            <person name="Smith L.A."/>
        </authorList>
    </citation>
    <scope>NUCLEOTIDE SEQUENCE [LARGE SCALE GENOMIC DNA]</scope>
    <source>
        <strain evidence="1 2">CDC 2741</strain>
    </source>
</reference>
<accession>A0A0C1TWX2</accession>
<evidence type="ECO:0000313" key="1">
    <source>
        <dbReference type="EMBL" id="KIE45189.1"/>
    </source>
</evidence>
<evidence type="ECO:0000313" key="2">
    <source>
        <dbReference type="Proteomes" id="UP000031366"/>
    </source>
</evidence>
<dbReference type="EMBL" id="AYSO01000020">
    <property type="protein sequence ID" value="KIE45189.1"/>
    <property type="molecule type" value="Genomic_DNA"/>
</dbReference>
<keyword evidence="2" id="KW-1185">Reference proteome</keyword>
<organism evidence="1 2">
    <name type="scientific">Clostridium argentinense CDC 2741</name>
    <dbReference type="NCBI Taxonomy" id="1418104"/>
    <lineage>
        <taxon>Bacteria</taxon>
        <taxon>Bacillati</taxon>
        <taxon>Bacillota</taxon>
        <taxon>Clostridia</taxon>
        <taxon>Eubacteriales</taxon>
        <taxon>Clostridiaceae</taxon>
        <taxon>Clostridium</taxon>
    </lineage>
</organism>
<name>A0A0C1TWX2_9CLOT</name>
<dbReference type="RefSeq" id="WP_039635585.1">
    <property type="nucleotide sequence ID" value="NZ_AYSO01000020.1"/>
</dbReference>
<comment type="caution">
    <text evidence="1">The sequence shown here is derived from an EMBL/GenBank/DDBJ whole genome shotgun (WGS) entry which is preliminary data.</text>
</comment>
<proteinExistence type="predicted"/>
<sequence>MFKYLGDYEKNKIKYSLKDLLSIKRILNNIESFMEINKYIDLLKKGPIIPGEFKLNDPLFYLIEDYLEIRLIFKINGLNIENEGIINLYHINDTLRSMPYLANCEIPNSYFQFDEYTSDFLEGLSGINIQEIPLSSLRVVPYEDENLDETFQFYEEDTNLLEEILPEDIFENYFEYVNGEYFSPEYDETIIIYINYMGIVPDSVINNYGSVEHLQNVVESEVEAMLSESYRDTFAESYLSSDKNGIILAMSDYSFICNPYFRKDFLSLYGLLKGLTPKKLEE</sequence>
<protein>
    <submittedName>
        <fullName evidence="1">Uncharacterized protein</fullName>
    </submittedName>
</protein>
<dbReference type="Proteomes" id="UP000031366">
    <property type="component" value="Unassembled WGS sequence"/>
</dbReference>
<gene>
    <name evidence="1" type="ORF">U732_5</name>
</gene>